<organism evidence="2 3">
    <name type="scientific">Stylosanthes scabra</name>
    <dbReference type="NCBI Taxonomy" id="79078"/>
    <lineage>
        <taxon>Eukaryota</taxon>
        <taxon>Viridiplantae</taxon>
        <taxon>Streptophyta</taxon>
        <taxon>Embryophyta</taxon>
        <taxon>Tracheophyta</taxon>
        <taxon>Spermatophyta</taxon>
        <taxon>Magnoliopsida</taxon>
        <taxon>eudicotyledons</taxon>
        <taxon>Gunneridae</taxon>
        <taxon>Pentapetalae</taxon>
        <taxon>rosids</taxon>
        <taxon>fabids</taxon>
        <taxon>Fabales</taxon>
        <taxon>Fabaceae</taxon>
        <taxon>Papilionoideae</taxon>
        <taxon>50 kb inversion clade</taxon>
        <taxon>dalbergioids sensu lato</taxon>
        <taxon>Dalbergieae</taxon>
        <taxon>Pterocarpus clade</taxon>
        <taxon>Stylosanthes</taxon>
    </lineage>
</organism>
<accession>A0ABU6UXP0</accession>
<evidence type="ECO:0000256" key="1">
    <source>
        <dbReference type="SAM" id="MobiDB-lite"/>
    </source>
</evidence>
<sequence>MKSNPRPSNSVTLRRESQQDPRIGVKLQAYAWKVHPRPRCNVSLTRSLVSLLLDPLLTWSTLITTPRTSLVTHSLTPTSRVTTNHAYAWWISHPRICVENILLAANTRPTHRRESPHIGVKVHAYAWKARSSHIPGSVIHAYA</sequence>
<dbReference type="EMBL" id="JASCZI010124677">
    <property type="protein sequence ID" value="MED6166050.1"/>
    <property type="molecule type" value="Genomic_DNA"/>
</dbReference>
<reference evidence="2 3" key="1">
    <citation type="journal article" date="2023" name="Plants (Basel)">
        <title>Bridging the Gap: Combining Genomics and Transcriptomics Approaches to Understand Stylosanthes scabra, an Orphan Legume from the Brazilian Caatinga.</title>
        <authorList>
            <person name="Ferreira-Neto J.R.C."/>
            <person name="da Silva M.D."/>
            <person name="Binneck E."/>
            <person name="de Melo N.F."/>
            <person name="da Silva R.H."/>
            <person name="de Melo A.L.T.M."/>
            <person name="Pandolfi V."/>
            <person name="Bustamante F.O."/>
            <person name="Brasileiro-Vidal A.C."/>
            <person name="Benko-Iseppon A.M."/>
        </authorList>
    </citation>
    <scope>NUCLEOTIDE SEQUENCE [LARGE SCALE GENOMIC DNA]</scope>
    <source>
        <tissue evidence="2">Leaves</tissue>
    </source>
</reference>
<feature type="region of interest" description="Disordered" evidence="1">
    <location>
        <begin position="1"/>
        <end position="20"/>
    </location>
</feature>
<comment type="caution">
    <text evidence="2">The sequence shown here is derived from an EMBL/GenBank/DDBJ whole genome shotgun (WGS) entry which is preliminary data.</text>
</comment>
<dbReference type="Proteomes" id="UP001341840">
    <property type="component" value="Unassembled WGS sequence"/>
</dbReference>
<name>A0ABU6UXP0_9FABA</name>
<evidence type="ECO:0000313" key="2">
    <source>
        <dbReference type="EMBL" id="MED6166050.1"/>
    </source>
</evidence>
<evidence type="ECO:0000313" key="3">
    <source>
        <dbReference type="Proteomes" id="UP001341840"/>
    </source>
</evidence>
<keyword evidence="3" id="KW-1185">Reference proteome</keyword>
<feature type="compositionally biased region" description="Polar residues" evidence="1">
    <location>
        <begin position="1"/>
        <end position="12"/>
    </location>
</feature>
<proteinExistence type="predicted"/>
<protein>
    <submittedName>
        <fullName evidence="2">Uncharacterized protein</fullName>
    </submittedName>
</protein>
<gene>
    <name evidence="2" type="ORF">PIB30_105365</name>
</gene>